<dbReference type="Proteomes" id="UP001183643">
    <property type="component" value="Unassembled WGS sequence"/>
</dbReference>
<evidence type="ECO:0000313" key="2">
    <source>
        <dbReference type="Proteomes" id="UP001183643"/>
    </source>
</evidence>
<name>A0AAE4CAD4_9ACTN</name>
<protein>
    <recommendedName>
        <fullName evidence="3">RHIM domain-containing protein</fullName>
    </recommendedName>
</protein>
<comment type="caution">
    <text evidence="1">The sequence shown here is derived from an EMBL/GenBank/DDBJ whole genome shotgun (WGS) entry which is preliminary data.</text>
</comment>
<gene>
    <name evidence="1" type="ORF">J2S41_002492</name>
</gene>
<organism evidence="1 2">
    <name type="scientific">Catenuloplanes atrovinosus</name>
    <dbReference type="NCBI Taxonomy" id="137266"/>
    <lineage>
        <taxon>Bacteria</taxon>
        <taxon>Bacillati</taxon>
        <taxon>Actinomycetota</taxon>
        <taxon>Actinomycetes</taxon>
        <taxon>Micromonosporales</taxon>
        <taxon>Micromonosporaceae</taxon>
        <taxon>Catenuloplanes</taxon>
    </lineage>
</organism>
<proteinExistence type="predicted"/>
<evidence type="ECO:0008006" key="3">
    <source>
        <dbReference type="Google" id="ProtNLM"/>
    </source>
</evidence>
<sequence length="116" mass="12072">MTAIELIAAALAAGAGAGLTQTASDTVRDAYAGLKDLLRRRLGDRAVPALEADETEPGVWQARLGDALTSSGAAGDEQVVAAARRLLDLTGKYQVDAREAKGVQVGDHNTQTNTFH</sequence>
<keyword evidence="2" id="KW-1185">Reference proteome</keyword>
<reference evidence="1" key="1">
    <citation type="submission" date="2023-07" db="EMBL/GenBank/DDBJ databases">
        <title>Sequencing the genomes of 1000 actinobacteria strains.</title>
        <authorList>
            <person name="Klenk H.-P."/>
        </authorList>
    </citation>
    <scope>NUCLEOTIDE SEQUENCE</scope>
    <source>
        <strain evidence="1">DSM 44707</strain>
    </source>
</reference>
<dbReference type="RefSeq" id="WP_310367008.1">
    <property type="nucleotide sequence ID" value="NZ_JAVDYB010000001.1"/>
</dbReference>
<dbReference type="AlphaFoldDB" id="A0AAE4CAD4"/>
<accession>A0AAE4CAD4</accession>
<dbReference type="EMBL" id="JAVDYB010000001">
    <property type="protein sequence ID" value="MDR7275714.1"/>
    <property type="molecule type" value="Genomic_DNA"/>
</dbReference>
<evidence type="ECO:0000313" key="1">
    <source>
        <dbReference type="EMBL" id="MDR7275714.1"/>
    </source>
</evidence>